<dbReference type="InterPro" id="IPR007728">
    <property type="entry name" value="Pre-SET_dom"/>
</dbReference>
<feature type="region of interest" description="Disordered" evidence="8">
    <location>
        <begin position="1"/>
        <end position="20"/>
    </location>
</feature>
<name>A0A4S8N0D5_DENBC</name>
<sequence>MQNASGTQDVFEPEDEEDQFNDDIFISSESEPEIFEEDLEWQVKIVGEEIKDRNQVVYEVGWPGWERPDRSRNTWATPEQADCDMPEEKQRWDSKMARIRKSLAEKSLDVPVWSGLDLLSESDYLRSEAFEEKLKERKRKPLTLSERMDSLLAKREGRNEMSPSTSSGARRQTRSELNTHRSESVVSDASSHSTLLTSSSSVRPPSSSTSRSTRSEHESSGSPRPRNRGSTSSINSNASTNKTSLADVYNSRAGTSTLSRQAGIPSSSTKTPLASGSSRPSVVTPSPKGKERALPKILLPPRHNRTVPGRPRGLPEQEKMSERWSKSAATESAASIDFVNTVDDEKLPPIADDFQYLESGYDYTHKNISQLINSLDQGVFTRCECRRCTAAHLCDCQQSSEIFDEEYKRRQVFAYSDEGLFLFNVPGGTEVIECNHYCQCELDRCPNRVAQRPRKFPVTIFKTENRGWGVRSNKDIQSGTILGHYSGKLIPRMEAESLEGPDKMYCFDIDGREGLNEDDLSAAYSVDARHCGNWTRYLNHSCSPNVMVYLAVWATIPEMRMPNIVFVALKDIPANTEFAFDYDPLAEPLHSARDRLGIPEGARKCMCGADNCRGYVRV</sequence>
<gene>
    <name evidence="12" type="ORF">K435DRAFT_958903</name>
</gene>
<evidence type="ECO:0000256" key="3">
    <source>
        <dbReference type="ARBA" id="ARBA00022603"/>
    </source>
</evidence>
<dbReference type="InterPro" id="IPR046341">
    <property type="entry name" value="SET_dom_sf"/>
</dbReference>
<dbReference type="Pfam" id="PF05033">
    <property type="entry name" value="Pre-SET"/>
    <property type="match status" value="1"/>
</dbReference>
<dbReference type="InterPro" id="IPR001214">
    <property type="entry name" value="SET_dom"/>
</dbReference>
<dbReference type="PANTHER" id="PTHR46223:SF3">
    <property type="entry name" value="HISTONE-LYSINE N-METHYLTRANSFERASE SET-23"/>
    <property type="match status" value="1"/>
</dbReference>
<keyword evidence="7" id="KW-0862">Zinc</keyword>
<dbReference type="EMBL" id="ML179035">
    <property type="protein sequence ID" value="THV08314.1"/>
    <property type="molecule type" value="Genomic_DNA"/>
</dbReference>
<accession>A0A4S8N0D5</accession>
<keyword evidence="5" id="KW-0949">S-adenosyl-L-methionine</keyword>
<feature type="compositionally biased region" description="Low complexity" evidence="8">
    <location>
        <begin position="184"/>
        <end position="212"/>
    </location>
</feature>
<feature type="compositionally biased region" description="Basic and acidic residues" evidence="8">
    <location>
        <begin position="146"/>
        <end position="159"/>
    </location>
</feature>
<keyword evidence="13" id="KW-1185">Reference proteome</keyword>
<evidence type="ECO:0000313" key="13">
    <source>
        <dbReference type="Proteomes" id="UP000297245"/>
    </source>
</evidence>
<keyword evidence="6" id="KW-0479">Metal-binding</keyword>
<evidence type="ECO:0000259" key="10">
    <source>
        <dbReference type="PROSITE" id="PS50867"/>
    </source>
</evidence>
<dbReference type="PANTHER" id="PTHR46223">
    <property type="entry name" value="HISTONE-LYSINE N-METHYLTRANSFERASE SUV39H"/>
    <property type="match status" value="1"/>
</dbReference>
<evidence type="ECO:0000256" key="8">
    <source>
        <dbReference type="SAM" id="MobiDB-lite"/>
    </source>
</evidence>
<dbReference type="PROSITE" id="PS50280">
    <property type="entry name" value="SET"/>
    <property type="match status" value="1"/>
</dbReference>
<evidence type="ECO:0000256" key="7">
    <source>
        <dbReference type="ARBA" id="ARBA00022833"/>
    </source>
</evidence>
<dbReference type="Pfam" id="PF00856">
    <property type="entry name" value="SET"/>
    <property type="match status" value="1"/>
</dbReference>
<organism evidence="12 13">
    <name type="scientific">Dendrothele bispora (strain CBS 962.96)</name>
    <dbReference type="NCBI Taxonomy" id="1314807"/>
    <lineage>
        <taxon>Eukaryota</taxon>
        <taxon>Fungi</taxon>
        <taxon>Dikarya</taxon>
        <taxon>Basidiomycota</taxon>
        <taxon>Agaricomycotina</taxon>
        <taxon>Agaricomycetes</taxon>
        <taxon>Agaricomycetidae</taxon>
        <taxon>Agaricales</taxon>
        <taxon>Agaricales incertae sedis</taxon>
        <taxon>Dendrothele</taxon>
    </lineage>
</organism>
<dbReference type="GO" id="GO:0008270">
    <property type="term" value="F:zinc ion binding"/>
    <property type="evidence" value="ECO:0007669"/>
    <property type="project" value="InterPro"/>
</dbReference>
<dbReference type="AlphaFoldDB" id="A0A4S8N0D5"/>
<dbReference type="GO" id="GO:0032259">
    <property type="term" value="P:methylation"/>
    <property type="evidence" value="ECO:0007669"/>
    <property type="project" value="UniProtKB-KW"/>
</dbReference>
<evidence type="ECO:0000259" key="9">
    <source>
        <dbReference type="PROSITE" id="PS50280"/>
    </source>
</evidence>
<dbReference type="InterPro" id="IPR003616">
    <property type="entry name" value="Post-SET_dom"/>
</dbReference>
<feature type="compositionally biased region" description="Low complexity" evidence="8">
    <location>
        <begin position="220"/>
        <end position="244"/>
    </location>
</feature>
<dbReference type="OrthoDB" id="308383at2759"/>
<evidence type="ECO:0000256" key="2">
    <source>
        <dbReference type="ARBA" id="ARBA00022454"/>
    </source>
</evidence>
<feature type="compositionally biased region" description="Acidic residues" evidence="8">
    <location>
        <begin position="11"/>
        <end position="20"/>
    </location>
</feature>
<feature type="region of interest" description="Disordered" evidence="8">
    <location>
        <begin position="133"/>
        <end position="320"/>
    </location>
</feature>
<dbReference type="PROSITE" id="PS50867">
    <property type="entry name" value="PRE_SET"/>
    <property type="match status" value="1"/>
</dbReference>
<feature type="compositionally biased region" description="Basic and acidic residues" evidence="8">
    <location>
        <begin position="173"/>
        <end position="183"/>
    </location>
</feature>
<dbReference type="GO" id="GO:0042054">
    <property type="term" value="F:histone methyltransferase activity"/>
    <property type="evidence" value="ECO:0007669"/>
    <property type="project" value="InterPro"/>
</dbReference>
<feature type="compositionally biased region" description="Polar residues" evidence="8">
    <location>
        <begin position="161"/>
        <end position="170"/>
    </location>
</feature>
<protein>
    <submittedName>
        <fullName evidence="12">SET domain-containing protein</fullName>
    </submittedName>
</protein>
<feature type="domain" description="Pre-SET" evidence="10">
    <location>
        <begin position="381"/>
        <end position="453"/>
    </location>
</feature>
<dbReference type="Gene3D" id="2.170.270.10">
    <property type="entry name" value="SET domain"/>
    <property type="match status" value="1"/>
</dbReference>
<keyword evidence="4" id="KW-0808">Transferase</keyword>
<evidence type="ECO:0000256" key="5">
    <source>
        <dbReference type="ARBA" id="ARBA00022691"/>
    </source>
</evidence>
<evidence type="ECO:0000259" key="11">
    <source>
        <dbReference type="PROSITE" id="PS50868"/>
    </source>
</evidence>
<feature type="domain" description="SET" evidence="9">
    <location>
        <begin position="456"/>
        <end position="583"/>
    </location>
</feature>
<dbReference type="SUPFAM" id="SSF82199">
    <property type="entry name" value="SET domain"/>
    <property type="match status" value="1"/>
</dbReference>
<keyword evidence="3" id="KW-0489">Methyltransferase</keyword>
<feature type="region of interest" description="Disordered" evidence="8">
    <location>
        <begin position="68"/>
        <end position="90"/>
    </location>
</feature>
<evidence type="ECO:0000313" key="12">
    <source>
        <dbReference type="EMBL" id="THV08314.1"/>
    </source>
</evidence>
<evidence type="ECO:0000256" key="1">
    <source>
        <dbReference type="ARBA" id="ARBA00004286"/>
    </source>
</evidence>
<comment type="subcellular location">
    <subcellularLocation>
        <location evidence="1">Chromosome</location>
    </subcellularLocation>
</comment>
<reference evidence="12 13" key="1">
    <citation type="journal article" date="2019" name="Nat. Ecol. Evol.">
        <title>Megaphylogeny resolves global patterns of mushroom evolution.</title>
        <authorList>
            <person name="Varga T."/>
            <person name="Krizsan K."/>
            <person name="Foldi C."/>
            <person name="Dima B."/>
            <person name="Sanchez-Garcia M."/>
            <person name="Sanchez-Ramirez S."/>
            <person name="Szollosi G.J."/>
            <person name="Szarkandi J.G."/>
            <person name="Papp V."/>
            <person name="Albert L."/>
            <person name="Andreopoulos W."/>
            <person name="Angelini C."/>
            <person name="Antonin V."/>
            <person name="Barry K.W."/>
            <person name="Bougher N.L."/>
            <person name="Buchanan P."/>
            <person name="Buyck B."/>
            <person name="Bense V."/>
            <person name="Catcheside P."/>
            <person name="Chovatia M."/>
            <person name="Cooper J."/>
            <person name="Damon W."/>
            <person name="Desjardin D."/>
            <person name="Finy P."/>
            <person name="Geml J."/>
            <person name="Haridas S."/>
            <person name="Hughes K."/>
            <person name="Justo A."/>
            <person name="Karasinski D."/>
            <person name="Kautmanova I."/>
            <person name="Kiss B."/>
            <person name="Kocsube S."/>
            <person name="Kotiranta H."/>
            <person name="LaButti K.M."/>
            <person name="Lechner B.E."/>
            <person name="Liimatainen K."/>
            <person name="Lipzen A."/>
            <person name="Lukacs Z."/>
            <person name="Mihaltcheva S."/>
            <person name="Morgado L.N."/>
            <person name="Niskanen T."/>
            <person name="Noordeloos M.E."/>
            <person name="Ohm R.A."/>
            <person name="Ortiz-Santana B."/>
            <person name="Ovrebo C."/>
            <person name="Racz N."/>
            <person name="Riley R."/>
            <person name="Savchenko A."/>
            <person name="Shiryaev A."/>
            <person name="Soop K."/>
            <person name="Spirin V."/>
            <person name="Szebenyi C."/>
            <person name="Tomsovsky M."/>
            <person name="Tulloss R.E."/>
            <person name="Uehling J."/>
            <person name="Grigoriev I.V."/>
            <person name="Vagvolgyi C."/>
            <person name="Papp T."/>
            <person name="Martin F.M."/>
            <person name="Miettinen O."/>
            <person name="Hibbett D.S."/>
            <person name="Nagy L.G."/>
        </authorList>
    </citation>
    <scope>NUCLEOTIDE SEQUENCE [LARGE SCALE GENOMIC DNA]</scope>
    <source>
        <strain evidence="12 13">CBS 962.96</strain>
    </source>
</reference>
<dbReference type="InterPro" id="IPR050973">
    <property type="entry name" value="H3K9_Histone-Lys_N-MTase"/>
</dbReference>
<dbReference type="GO" id="GO:0005634">
    <property type="term" value="C:nucleus"/>
    <property type="evidence" value="ECO:0007669"/>
    <property type="project" value="InterPro"/>
</dbReference>
<proteinExistence type="predicted"/>
<feature type="domain" description="Post-SET" evidence="11">
    <location>
        <begin position="601"/>
        <end position="617"/>
    </location>
</feature>
<feature type="compositionally biased region" description="Polar residues" evidence="8">
    <location>
        <begin position="252"/>
        <end position="284"/>
    </location>
</feature>
<dbReference type="SMART" id="SM00317">
    <property type="entry name" value="SET"/>
    <property type="match status" value="1"/>
</dbReference>
<evidence type="ECO:0000256" key="4">
    <source>
        <dbReference type="ARBA" id="ARBA00022679"/>
    </source>
</evidence>
<dbReference type="PROSITE" id="PS50868">
    <property type="entry name" value="POST_SET"/>
    <property type="match status" value="1"/>
</dbReference>
<keyword evidence="2" id="KW-0158">Chromosome</keyword>
<evidence type="ECO:0000256" key="6">
    <source>
        <dbReference type="ARBA" id="ARBA00022723"/>
    </source>
</evidence>
<dbReference type="Proteomes" id="UP000297245">
    <property type="component" value="Unassembled WGS sequence"/>
</dbReference>
<dbReference type="GO" id="GO:0005694">
    <property type="term" value="C:chromosome"/>
    <property type="evidence" value="ECO:0007669"/>
    <property type="project" value="UniProtKB-SubCell"/>
</dbReference>